<dbReference type="AlphaFoldDB" id="A0A7J7NXD0"/>
<evidence type="ECO:0000313" key="3">
    <source>
        <dbReference type="Proteomes" id="UP000541444"/>
    </source>
</evidence>
<keyword evidence="3" id="KW-1185">Reference proteome</keyword>
<reference evidence="2 3" key="1">
    <citation type="journal article" date="2020" name="IScience">
        <title>Genome Sequencing of the Endangered Kingdonia uniflora (Circaeasteraceae, Ranunculales) Reveals Potential Mechanisms of Evolutionary Specialization.</title>
        <authorList>
            <person name="Sun Y."/>
            <person name="Deng T."/>
            <person name="Zhang A."/>
            <person name="Moore M.J."/>
            <person name="Landis J.B."/>
            <person name="Lin N."/>
            <person name="Zhang H."/>
            <person name="Zhang X."/>
            <person name="Huang J."/>
            <person name="Zhang X."/>
            <person name="Sun H."/>
            <person name="Wang H."/>
        </authorList>
    </citation>
    <scope>NUCLEOTIDE SEQUENCE [LARGE SCALE GENOMIC DNA]</scope>
    <source>
        <strain evidence="2">TB1705</strain>
        <tissue evidence="2">Leaf</tissue>
    </source>
</reference>
<comment type="caution">
    <text evidence="2">The sequence shown here is derived from an EMBL/GenBank/DDBJ whole genome shotgun (WGS) entry which is preliminary data.</text>
</comment>
<gene>
    <name evidence="2" type="ORF">GIB67_042157</name>
</gene>
<organism evidence="2 3">
    <name type="scientific">Kingdonia uniflora</name>
    <dbReference type="NCBI Taxonomy" id="39325"/>
    <lineage>
        <taxon>Eukaryota</taxon>
        <taxon>Viridiplantae</taxon>
        <taxon>Streptophyta</taxon>
        <taxon>Embryophyta</taxon>
        <taxon>Tracheophyta</taxon>
        <taxon>Spermatophyta</taxon>
        <taxon>Magnoliopsida</taxon>
        <taxon>Ranunculales</taxon>
        <taxon>Circaeasteraceae</taxon>
        <taxon>Kingdonia</taxon>
    </lineage>
</organism>
<protein>
    <submittedName>
        <fullName evidence="2">Uncharacterized protein</fullName>
    </submittedName>
</protein>
<evidence type="ECO:0000313" key="2">
    <source>
        <dbReference type="EMBL" id="KAF6171642.1"/>
    </source>
</evidence>
<sequence>MHRVRKILFRNHIVGSPSSWVNTLFTEAHMRKNCEHDIVGFTPVLVVVDPTIAVAIVGCATAEDPPIIASVAADVVVDAGPANSAANAVTDVAVVAGTADAVANVGANVAVDEAVVPVSAAIVEPLVDSPSSQSESLVGIFGGRSWIDLFSKIIEEGGTSHSRRVVRHIASFGDSGDDEDESQGKAKEVTPKKCKKKKNKKQKIVRNTETTKPEKKKKKLKL</sequence>
<dbReference type="Proteomes" id="UP000541444">
    <property type="component" value="Unassembled WGS sequence"/>
</dbReference>
<feature type="compositionally biased region" description="Basic and acidic residues" evidence="1">
    <location>
        <begin position="182"/>
        <end position="191"/>
    </location>
</feature>
<proteinExistence type="predicted"/>
<feature type="region of interest" description="Disordered" evidence="1">
    <location>
        <begin position="172"/>
        <end position="222"/>
    </location>
</feature>
<feature type="compositionally biased region" description="Basic residues" evidence="1">
    <location>
        <begin position="192"/>
        <end position="204"/>
    </location>
</feature>
<evidence type="ECO:0000256" key="1">
    <source>
        <dbReference type="SAM" id="MobiDB-lite"/>
    </source>
</evidence>
<name>A0A7J7NXD0_9MAGN</name>
<accession>A0A7J7NXD0</accession>
<dbReference type="EMBL" id="JACGCM010000465">
    <property type="protein sequence ID" value="KAF6171642.1"/>
    <property type="molecule type" value="Genomic_DNA"/>
</dbReference>